<reference evidence="2" key="1">
    <citation type="submission" date="2020-04" db="EMBL/GenBank/DDBJ databases">
        <authorList>
            <person name="Alioto T."/>
            <person name="Alioto T."/>
            <person name="Gomez Garrido J."/>
        </authorList>
    </citation>
    <scope>NUCLEOTIDE SEQUENCE</scope>
    <source>
        <strain evidence="2">A484AB</strain>
    </source>
</reference>
<proteinExistence type="predicted"/>
<evidence type="ECO:0000313" key="2">
    <source>
        <dbReference type="EMBL" id="CAB3993353.1"/>
    </source>
</evidence>
<evidence type="ECO:0000256" key="1">
    <source>
        <dbReference type="SAM" id="MobiDB-lite"/>
    </source>
</evidence>
<dbReference type="Proteomes" id="UP001152795">
    <property type="component" value="Unassembled WGS sequence"/>
</dbReference>
<name>A0A6S7GNV2_PARCT</name>
<gene>
    <name evidence="2" type="ORF">PACLA_8A049228</name>
</gene>
<comment type="caution">
    <text evidence="2">The sequence shown here is derived from an EMBL/GenBank/DDBJ whole genome shotgun (WGS) entry which is preliminary data.</text>
</comment>
<keyword evidence="3" id="KW-1185">Reference proteome</keyword>
<accession>A0A6S7GNV2</accession>
<dbReference type="EMBL" id="CACRXK020002244">
    <property type="protein sequence ID" value="CAB3993353.1"/>
    <property type="molecule type" value="Genomic_DNA"/>
</dbReference>
<evidence type="ECO:0000313" key="3">
    <source>
        <dbReference type="Proteomes" id="UP001152795"/>
    </source>
</evidence>
<organism evidence="2 3">
    <name type="scientific">Paramuricea clavata</name>
    <name type="common">Red gorgonian</name>
    <name type="synonym">Violescent sea-whip</name>
    <dbReference type="NCBI Taxonomy" id="317549"/>
    <lineage>
        <taxon>Eukaryota</taxon>
        <taxon>Metazoa</taxon>
        <taxon>Cnidaria</taxon>
        <taxon>Anthozoa</taxon>
        <taxon>Octocorallia</taxon>
        <taxon>Malacalcyonacea</taxon>
        <taxon>Plexauridae</taxon>
        <taxon>Paramuricea</taxon>
    </lineage>
</organism>
<sequence length="102" mass="11374">MLTSESYIEESSSSASEVEEVSDYELEVEEFELLSDGASHGHVSSASKKNIASLSAPEPYGNEPIADEEWVQNYVERKEKKKVNVNALQERLDKKIPITGEL</sequence>
<protein>
    <submittedName>
        <fullName evidence="2">Uncharacterized protein</fullName>
    </submittedName>
</protein>
<feature type="compositionally biased region" description="Low complexity" evidence="1">
    <location>
        <begin position="1"/>
        <end position="16"/>
    </location>
</feature>
<feature type="region of interest" description="Disordered" evidence="1">
    <location>
        <begin position="1"/>
        <end position="21"/>
    </location>
</feature>
<dbReference type="AlphaFoldDB" id="A0A6S7GNV2"/>